<dbReference type="PROSITE" id="PS50865">
    <property type="entry name" value="ZF_MYND_2"/>
    <property type="match status" value="1"/>
</dbReference>
<dbReference type="SUPFAM" id="SSF144232">
    <property type="entry name" value="HIT/MYND zinc finger-like"/>
    <property type="match status" value="1"/>
</dbReference>
<dbReference type="Gene3D" id="6.10.140.2220">
    <property type="match status" value="1"/>
</dbReference>
<gene>
    <name evidence="8" type="ORF">MYCFIDRAFT_119762</name>
</gene>
<feature type="non-terminal residue" evidence="8">
    <location>
        <position position="1"/>
    </location>
</feature>
<keyword evidence="1" id="KW-0479">Metal-binding</keyword>
<proteinExistence type="predicted"/>
<feature type="domain" description="MYND-type" evidence="6">
    <location>
        <begin position="1"/>
        <end position="26"/>
    </location>
</feature>
<dbReference type="Proteomes" id="UP000016932">
    <property type="component" value="Unassembled WGS sequence"/>
</dbReference>
<dbReference type="EMBL" id="KB446557">
    <property type="protein sequence ID" value="EME83909.1"/>
    <property type="molecule type" value="Genomic_DNA"/>
</dbReference>
<feature type="non-terminal residue" evidence="8">
    <location>
        <position position="320"/>
    </location>
</feature>
<sequence length="320" mass="37016">CAGCKVVRYCSKEHQTEDWPRHKVQCVTVKKARSAMDREERKLRQEPDQPDPFRNGDPFETDVGHFWGIIETRSYMRAKYGYLDGLRKVKTKEAVQAALDQANDCLRLCRGDNMGVRDMVPALMIRLGKDQQAYDFLKWYCTTGEEPDYDWGDMSLPYLDLKDENVLEELHENMHHTYAGIEVIASMTLIKLRLLFDIQELERRSPVGEKLPQEILDLVREQMASNIISKNEALMSDIRNGVSLKPYIHKLEGQLDVLFQAAKENNKHFWPAIVNPGSALTARPASYSMGSKEEMQLKLQYLYEAWEETPGAIEWVKKKL</sequence>
<evidence type="ECO:0000256" key="5">
    <source>
        <dbReference type="SAM" id="MobiDB-lite"/>
    </source>
</evidence>
<dbReference type="OrthoDB" id="5952526at2759"/>
<evidence type="ECO:0000259" key="7">
    <source>
        <dbReference type="PROSITE" id="PS51082"/>
    </source>
</evidence>
<dbReference type="KEGG" id="pfj:MYCFIDRAFT_119762"/>
<dbReference type="GO" id="GO:0008270">
    <property type="term" value="F:zinc ion binding"/>
    <property type="evidence" value="ECO:0007669"/>
    <property type="project" value="UniProtKB-KW"/>
</dbReference>
<protein>
    <submittedName>
        <fullName evidence="8">Uncharacterized protein</fullName>
    </submittedName>
</protein>
<evidence type="ECO:0000313" key="8">
    <source>
        <dbReference type="EMBL" id="EME83909.1"/>
    </source>
</evidence>
<feature type="region of interest" description="Disordered" evidence="5">
    <location>
        <begin position="37"/>
        <end position="57"/>
    </location>
</feature>
<evidence type="ECO:0000256" key="3">
    <source>
        <dbReference type="ARBA" id="ARBA00022833"/>
    </source>
</evidence>
<accession>M2ZY80</accession>
<keyword evidence="2 4" id="KW-0863">Zinc-finger</keyword>
<dbReference type="PROSITE" id="PS51082">
    <property type="entry name" value="WH2"/>
    <property type="match status" value="1"/>
</dbReference>
<dbReference type="eggNOG" id="ENOG502RYG3">
    <property type="taxonomic scope" value="Eukaryota"/>
</dbReference>
<evidence type="ECO:0000256" key="2">
    <source>
        <dbReference type="ARBA" id="ARBA00022771"/>
    </source>
</evidence>
<name>M2ZY80_PSEFD</name>
<dbReference type="InterPro" id="IPR002893">
    <property type="entry name" value="Znf_MYND"/>
</dbReference>
<dbReference type="AlphaFoldDB" id="M2ZY80"/>
<evidence type="ECO:0000256" key="4">
    <source>
        <dbReference type="PROSITE-ProRule" id="PRU00134"/>
    </source>
</evidence>
<evidence type="ECO:0000256" key="1">
    <source>
        <dbReference type="ARBA" id="ARBA00022723"/>
    </source>
</evidence>
<feature type="domain" description="WH2" evidence="7">
    <location>
        <begin position="230"/>
        <end position="247"/>
    </location>
</feature>
<evidence type="ECO:0000259" key="6">
    <source>
        <dbReference type="PROSITE" id="PS50865"/>
    </source>
</evidence>
<keyword evidence="9" id="KW-1185">Reference proteome</keyword>
<reference evidence="8 9" key="1">
    <citation type="journal article" date="2012" name="PLoS Pathog.">
        <title>Diverse lifestyles and strategies of plant pathogenesis encoded in the genomes of eighteen Dothideomycetes fungi.</title>
        <authorList>
            <person name="Ohm R.A."/>
            <person name="Feau N."/>
            <person name="Henrissat B."/>
            <person name="Schoch C.L."/>
            <person name="Horwitz B.A."/>
            <person name="Barry K.W."/>
            <person name="Condon B.J."/>
            <person name="Copeland A.C."/>
            <person name="Dhillon B."/>
            <person name="Glaser F."/>
            <person name="Hesse C.N."/>
            <person name="Kosti I."/>
            <person name="LaButti K."/>
            <person name="Lindquist E.A."/>
            <person name="Lucas S."/>
            <person name="Salamov A.A."/>
            <person name="Bradshaw R.E."/>
            <person name="Ciuffetti L."/>
            <person name="Hamelin R.C."/>
            <person name="Kema G.H.J."/>
            <person name="Lawrence C."/>
            <person name="Scott J.A."/>
            <person name="Spatafora J.W."/>
            <person name="Turgeon B.G."/>
            <person name="de Wit P.J.G.M."/>
            <person name="Zhong S."/>
            <person name="Goodwin S.B."/>
            <person name="Grigoriev I.V."/>
        </authorList>
    </citation>
    <scope>NUCLEOTIDE SEQUENCE [LARGE SCALE GENOMIC DNA]</scope>
    <source>
        <strain evidence="8 9">CIRAD86</strain>
    </source>
</reference>
<dbReference type="VEuPathDB" id="FungiDB:MYCFIDRAFT_119762"/>
<feature type="compositionally biased region" description="Basic and acidic residues" evidence="5">
    <location>
        <begin position="37"/>
        <end position="47"/>
    </location>
</feature>
<dbReference type="GO" id="GO:0003779">
    <property type="term" value="F:actin binding"/>
    <property type="evidence" value="ECO:0007669"/>
    <property type="project" value="InterPro"/>
</dbReference>
<dbReference type="GeneID" id="19330404"/>
<dbReference type="Pfam" id="PF01753">
    <property type="entry name" value="zf-MYND"/>
    <property type="match status" value="1"/>
</dbReference>
<keyword evidence="3" id="KW-0862">Zinc</keyword>
<organism evidence="8 9">
    <name type="scientific">Pseudocercospora fijiensis (strain CIRAD86)</name>
    <name type="common">Black leaf streak disease fungus</name>
    <name type="synonym">Mycosphaerella fijiensis</name>
    <dbReference type="NCBI Taxonomy" id="383855"/>
    <lineage>
        <taxon>Eukaryota</taxon>
        <taxon>Fungi</taxon>
        <taxon>Dikarya</taxon>
        <taxon>Ascomycota</taxon>
        <taxon>Pezizomycotina</taxon>
        <taxon>Dothideomycetes</taxon>
        <taxon>Dothideomycetidae</taxon>
        <taxon>Mycosphaerellales</taxon>
        <taxon>Mycosphaerellaceae</taxon>
        <taxon>Pseudocercospora</taxon>
    </lineage>
</organism>
<dbReference type="InterPro" id="IPR003124">
    <property type="entry name" value="WH2_dom"/>
</dbReference>
<dbReference type="HOGENOM" id="CLU_041470_0_0_1"/>
<evidence type="ECO:0000313" key="9">
    <source>
        <dbReference type="Proteomes" id="UP000016932"/>
    </source>
</evidence>
<dbReference type="RefSeq" id="XP_007924533.1">
    <property type="nucleotide sequence ID" value="XM_007926342.1"/>
</dbReference>